<evidence type="ECO:0000256" key="7">
    <source>
        <dbReference type="ARBA" id="ARBA00022932"/>
    </source>
</evidence>
<dbReference type="SMART" id="SM00480">
    <property type="entry name" value="POL3Bc"/>
    <property type="match status" value="1"/>
</dbReference>
<protein>
    <recommendedName>
        <fullName evidence="9">Beta sliding clamp</fullName>
    </recommendedName>
</protein>
<keyword evidence="5 9" id="KW-0548">Nucleotidyltransferase</keyword>
<dbReference type="GO" id="GO:0008408">
    <property type="term" value="F:3'-5' exonuclease activity"/>
    <property type="evidence" value="ECO:0007669"/>
    <property type="project" value="InterPro"/>
</dbReference>
<dbReference type="RefSeq" id="WP_132615724.1">
    <property type="nucleotide sequence ID" value="NZ_SMKQ01000079.1"/>
</dbReference>
<dbReference type="CDD" id="cd00140">
    <property type="entry name" value="beta_clamp"/>
    <property type="match status" value="1"/>
</dbReference>
<dbReference type="GO" id="GO:0006271">
    <property type="term" value="P:DNA strand elongation involved in DNA replication"/>
    <property type="evidence" value="ECO:0007669"/>
    <property type="project" value="TreeGrafter"/>
</dbReference>
<gene>
    <name evidence="13" type="ORF">E1286_24180</name>
</gene>
<evidence type="ECO:0000256" key="3">
    <source>
        <dbReference type="ARBA" id="ARBA00022490"/>
    </source>
</evidence>
<dbReference type="PANTHER" id="PTHR30478:SF0">
    <property type="entry name" value="BETA SLIDING CLAMP"/>
    <property type="match status" value="1"/>
</dbReference>
<dbReference type="OrthoDB" id="468978at2"/>
<keyword evidence="3 9" id="KW-0963">Cytoplasm</keyword>
<evidence type="ECO:0000256" key="9">
    <source>
        <dbReference type="PIRNR" id="PIRNR000804"/>
    </source>
</evidence>
<dbReference type="Gene3D" id="3.10.150.10">
    <property type="entry name" value="DNA Polymerase III, subunit A, domain 2"/>
    <property type="match status" value="3"/>
</dbReference>
<dbReference type="InterPro" id="IPR022637">
    <property type="entry name" value="DNA_polIII_beta_cen"/>
</dbReference>
<dbReference type="Pfam" id="PF02767">
    <property type="entry name" value="DNA_pol3_beta_2"/>
    <property type="match status" value="1"/>
</dbReference>
<dbReference type="Pfam" id="PF00712">
    <property type="entry name" value="DNA_pol3_beta"/>
    <property type="match status" value="1"/>
</dbReference>
<comment type="similarity">
    <text evidence="2 9">Belongs to the beta sliding clamp family.</text>
</comment>
<comment type="caution">
    <text evidence="13">The sequence shown here is derived from an EMBL/GenBank/DDBJ whole genome shotgun (WGS) entry which is preliminary data.</text>
</comment>
<keyword evidence="7 9" id="KW-0239">DNA-directed DNA polymerase</keyword>
<evidence type="ECO:0000256" key="6">
    <source>
        <dbReference type="ARBA" id="ARBA00022705"/>
    </source>
</evidence>
<comment type="subunit">
    <text evidence="9">Forms a ring-shaped head-to-tail homodimer around DNA.</text>
</comment>
<dbReference type="GO" id="GO:0003677">
    <property type="term" value="F:DNA binding"/>
    <property type="evidence" value="ECO:0007669"/>
    <property type="project" value="UniProtKB-UniRule"/>
</dbReference>
<evidence type="ECO:0000256" key="2">
    <source>
        <dbReference type="ARBA" id="ARBA00010752"/>
    </source>
</evidence>
<dbReference type="SUPFAM" id="SSF55979">
    <property type="entry name" value="DNA clamp"/>
    <property type="match status" value="3"/>
</dbReference>
<dbReference type="PANTHER" id="PTHR30478">
    <property type="entry name" value="DNA POLYMERASE III SUBUNIT BETA"/>
    <property type="match status" value="1"/>
</dbReference>
<dbReference type="Proteomes" id="UP000295302">
    <property type="component" value="Unassembled WGS sequence"/>
</dbReference>
<dbReference type="PIRSF" id="PIRSF000804">
    <property type="entry name" value="DNA_pol_III_b"/>
    <property type="match status" value="1"/>
</dbReference>
<proteinExistence type="inferred from homology"/>
<keyword evidence="6 9" id="KW-0235">DNA replication</keyword>
<dbReference type="Pfam" id="PF02768">
    <property type="entry name" value="DNA_pol3_beta_3"/>
    <property type="match status" value="1"/>
</dbReference>
<dbReference type="NCBIfam" id="TIGR00663">
    <property type="entry name" value="dnan"/>
    <property type="match status" value="1"/>
</dbReference>
<evidence type="ECO:0000313" key="14">
    <source>
        <dbReference type="Proteomes" id="UP000295302"/>
    </source>
</evidence>
<dbReference type="GO" id="GO:0005737">
    <property type="term" value="C:cytoplasm"/>
    <property type="evidence" value="ECO:0007669"/>
    <property type="project" value="UniProtKB-SubCell"/>
</dbReference>
<keyword evidence="8" id="KW-0238">DNA-binding</keyword>
<comment type="subcellular location">
    <subcellularLocation>
        <location evidence="1 9">Cytoplasm</location>
    </subcellularLocation>
</comment>
<dbReference type="GO" id="GO:0003887">
    <property type="term" value="F:DNA-directed DNA polymerase activity"/>
    <property type="evidence" value="ECO:0007669"/>
    <property type="project" value="UniProtKB-UniRule"/>
</dbReference>
<feature type="domain" description="DNA polymerase III beta sliding clamp C-terminal" evidence="12">
    <location>
        <begin position="249"/>
        <end position="359"/>
    </location>
</feature>
<evidence type="ECO:0000256" key="8">
    <source>
        <dbReference type="ARBA" id="ARBA00023125"/>
    </source>
</evidence>
<accession>A0A4R4YMS7</accession>
<keyword evidence="4 9" id="KW-0808">Transferase</keyword>
<organism evidence="13 14">
    <name type="scientific">Nonomuraea terrae</name>
    <dbReference type="NCBI Taxonomy" id="2530383"/>
    <lineage>
        <taxon>Bacteria</taxon>
        <taxon>Bacillati</taxon>
        <taxon>Actinomycetota</taxon>
        <taxon>Actinomycetes</taxon>
        <taxon>Streptosporangiales</taxon>
        <taxon>Streptosporangiaceae</taxon>
        <taxon>Nonomuraea</taxon>
    </lineage>
</organism>
<evidence type="ECO:0000259" key="11">
    <source>
        <dbReference type="Pfam" id="PF02767"/>
    </source>
</evidence>
<evidence type="ECO:0000256" key="4">
    <source>
        <dbReference type="ARBA" id="ARBA00022679"/>
    </source>
</evidence>
<dbReference type="AlphaFoldDB" id="A0A4R4YMS7"/>
<dbReference type="EMBL" id="SMKQ01000079">
    <property type="protein sequence ID" value="TDD45419.1"/>
    <property type="molecule type" value="Genomic_DNA"/>
</dbReference>
<feature type="domain" description="DNA polymerase III beta sliding clamp N-terminal" evidence="10">
    <location>
        <begin position="1"/>
        <end position="119"/>
    </location>
</feature>
<dbReference type="InterPro" id="IPR022635">
    <property type="entry name" value="DNA_polIII_beta_C"/>
</dbReference>
<dbReference type="GO" id="GO:0009360">
    <property type="term" value="C:DNA polymerase III complex"/>
    <property type="evidence" value="ECO:0007669"/>
    <property type="project" value="InterPro"/>
</dbReference>
<dbReference type="InterPro" id="IPR001001">
    <property type="entry name" value="DNA_polIII_beta"/>
</dbReference>
<dbReference type="InterPro" id="IPR046938">
    <property type="entry name" value="DNA_clamp_sf"/>
</dbReference>
<sequence>MKLSVDPKLLADLVTSTARALPLGPTVPVLSGLLLEADGDTLTVSAFDYDISARGTAPADIAEPGKLLLPGRLLAEVAKALPTTSFAELAATDTEATIRCGRSDFELRTLPVDDYPTLPEPPATAGTIDADTLAVAIGQVHPAAGRDDTLPMLTGIKLDTDAERLTLAATDRYRIAVTDTTWQPATDASVSALIPGRHLADIAKGLGHGQVSIGLNEHLAAFTTSSTQTTIRLLEEQFIDYRPRVTYDATITATVDAAALAAAVKRVALVADRKTGTGVRLAFTNGEVTVRAGGDDIGRGTEALECALKGDPIEIAFQSQYLLDALGAINGNATIAMVGHSKPALFASADGTHKQLVMSLRLA</sequence>
<evidence type="ECO:0000313" key="13">
    <source>
        <dbReference type="EMBL" id="TDD45419.1"/>
    </source>
</evidence>
<dbReference type="InterPro" id="IPR022634">
    <property type="entry name" value="DNA_polIII_beta_N"/>
</dbReference>
<keyword evidence="14" id="KW-1185">Reference proteome</keyword>
<name>A0A4R4YMS7_9ACTN</name>
<comment type="function">
    <text evidence="9">Confers DNA tethering and processivity to DNA polymerases and other proteins. Acts as a clamp, forming a ring around DNA (a reaction catalyzed by the clamp-loading complex) which diffuses in an ATP-independent manner freely and bidirectionally along dsDNA. Initially characterized for its ability to contact the catalytic subunit of DNA polymerase III (Pol III), a complex, multichain enzyme responsible for most of the replicative synthesis in bacteria; Pol III exhibits 3'-5' exonuclease proofreading activity. The beta chain is required for initiation of replication as well as for processivity of DNA replication.</text>
</comment>
<evidence type="ECO:0000259" key="10">
    <source>
        <dbReference type="Pfam" id="PF00712"/>
    </source>
</evidence>
<evidence type="ECO:0000256" key="1">
    <source>
        <dbReference type="ARBA" id="ARBA00004496"/>
    </source>
</evidence>
<evidence type="ECO:0000259" key="12">
    <source>
        <dbReference type="Pfam" id="PF02768"/>
    </source>
</evidence>
<reference evidence="13 14" key="1">
    <citation type="submission" date="2019-03" db="EMBL/GenBank/DDBJ databases">
        <title>Draft genome sequences of novel Actinobacteria.</title>
        <authorList>
            <person name="Sahin N."/>
            <person name="Ay H."/>
            <person name="Saygin H."/>
        </authorList>
    </citation>
    <scope>NUCLEOTIDE SEQUENCE [LARGE SCALE GENOMIC DNA]</scope>
    <source>
        <strain evidence="13 14">CH32</strain>
    </source>
</reference>
<feature type="domain" description="DNA polymerase III beta sliding clamp central" evidence="11">
    <location>
        <begin position="128"/>
        <end position="238"/>
    </location>
</feature>
<evidence type="ECO:0000256" key="5">
    <source>
        <dbReference type="ARBA" id="ARBA00022695"/>
    </source>
</evidence>